<feature type="compositionally biased region" description="Low complexity" evidence="1">
    <location>
        <begin position="318"/>
        <end position="332"/>
    </location>
</feature>
<feature type="compositionally biased region" description="Polar residues" evidence="1">
    <location>
        <begin position="333"/>
        <end position="352"/>
    </location>
</feature>
<name>A0A2H0Q0B5_9BACT</name>
<protein>
    <submittedName>
        <fullName evidence="2">Uncharacterized protein</fullName>
    </submittedName>
</protein>
<feature type="compositionally biased region" description="Low complexity" evidence="1">
    <location>
        <begin position="358"/>
        <end position="370"/>
    </location>
</feature>
<organism evidence="2 3">
    <name type="scientific">Candidatus Brennerbacteria bacterium CG11_big_fil_rev_8_21_14_0_20_43_10</name>
    <dbReference type="NCBI Taxonomy" id="1974523"/>
    <lineage>
        <taxon>Bacteria</taxon>
        <taxon>Candidatus Brenneribacteriota</taxon>
    </lineage>
</organism>
<sequence>MSIQAQLQKIDKEELASRVTSLDQNIVDFLSNDGTITILGQLQVKYAFPLLTQKENDLGILLTLYITKLISSQDFVNELALLVSPKYFKAFMQELEQKLWSPYDKFLLDAGLVYKQLTVLDPQPIEQEATIQAVSTTPGAQTISAPITPTTQQTTIKEQPQPKPFIDTFFAPKPTEPQPIEIKTTPADAIPQPVAKPIIPPAQQAQTPSGEARIRFAPGRTTIAHAPEPVAQKPATQEPQLTQIRFTSAPAQEQQVKQNKSFLIPAPLSNKTTQGFIYEPIPASKTVQGSASLQNLAKDSAAAVKPMGSFAPQPPTITPATQQPTQALTQTAEQKPTQQPSPTIIPLQTISPRTDRPSSGSESLTGLTSILEQKPIKKTVTNAQPAQPTSELRKAVIDLSTFGIIDSKT</sequence>
<dbReference type="EMBL" id="PCXE01000007">
    <property type="protein sequence ID" value="PIR26965.1"/>
    <property type="molecule type" value="Genomic_DNA"/>
</dbReference>
<gene>
    <name evidence="2" type="ORF">COV41_00195</name>
</gene>
<comment type="caution">
    <text evidence="2">The sequence shown here is derived from an EMBL/GenBank/DDBJ whole genome shotgun (WGS) entry which is preliminary data.</text>
</comment>
<dbReference type="Proteomes" id="UP000236846">
    <property type="component" value="Unassembled WGS sequence"/>
</dbReference>
<evidence type="ECO:0000256" key="1">
    <source>
        <dbReference type="SAM" id="MobiDB-lite"/>
    </source>
</evidence>
<feature type="region of interest" description="Disordered" evidence="1">
    <location>
        <begin position="312"/>
        <end position="370"/>
    </location>
</feature>
<evidence type="ECO:0000313" key="3">
    <source>
        <dbReference type="Proteomes" id="UP000236846"/>
    </source>
</evidence>
<accession>A0A2H0Q0B5</accession>
<reference evidence="2 3" key="1">
    <citation type="submission" date="2017-09" db="EMBL/GenBank/DDBJ databases">
        <title>Depth-based differentiation of microbial function through sediment-hosted aquifers and enrichment of novel symbionts in the deep terrestrial subsurface.</title>
        <authorList>
            <person name="Probst A.J."/>
            <person name="Ladd B."/>
            <person name="Jarett J.K."/>
            <person name="Geller-Mcgrath D.E."/>
            <person name="Sieber C.M."/>
            <person name="Emerson J.B."/>
            <person name="Anantharaman K."/>
            <person name="Thomas B.C."/>
            <person name="Malmstrom R."/>
            <person name="Stieglmeier M."/>
            <person name="Klingl A."/>
            <person name="Woyke T."/>
            <person name="Ryan C.M."/>
            <person name="Banfield J.F."/>
        </authorList>
    </citation>
    <scope>NUCLEOTIDE SEQUENCE [LARGE SCALE GENOMIC DNA]</scope>
    <source>
        <strain evidence="2">CG11_big_fil_rev_8_21_14_0_20_43_10</strain>
    </source>
</reference>
<dbReference type="AlphaFoldDB" id="A0A2H0Q0B5"/>
<evidence type="ECO:0000313" key="2">
    <source>
        <dbReference type="EMBL" id="PIR26965.1"/>
    </source>
</evidence>
<proteinExistence type="predicted"/>